<dbReference type="PANTHER" id="PTHR43568:SF1">
    <property type="entry name" value="P PROTEIN"/>
    <property type="match status" value="1"/>
</dbReference>
<reference evidence="10 11" key="1">
    <citation type="submission" date="2018-08" db="EMBL/GenBank/DDBJ databases">
        <authorList>
            <person name="Khan S.A."/>
        </authorList>
    </citation>
    <scope>NUCLEOTIDE SEQUENCE [LARGE SCALE GENOMIC DNA]</scope>
    <source>
        <strain evidence="10 11">GTF-13</strain>
    </source>
</reference>
<dbReference type="InterPro" id="IPR000802">
    <property type="entry name" value="Arsenical_pump_ArsB"/>
</dbReference>
<dbReference type="EMBL" id="QWEZ01000001">
    <property type="protein sequence ID" value="RRJ83784.1"/>
    <property type="molecule type" value="Genomic_DNA"/>
</dbReference>
<evidence type="ECO:0000256" key="2">
    <source>
        <dbReference type="ARBA" id="ARBA00009843"/>
    </source>
</evidence>
<keyword evidence="6 8" id="KW-1133">Transmembrane helix</keyword>
<accession>A0A3P3VMY2</accession>
<feature type="transmembrane region" description="Helical" evidence="8">
    <location>
        <begin position="66"/>
        <end position="83"/>
    </location>
</feature>
<protein>
    <submittedName>
        <fullName evidence="10">Citrate transporter</fullName>
    </submittedName>
</protein>
<dbReference type="PRINTS" id="PR00758">
    <property type="entry name" value="ARSENICPUMP"/>
</dbReference>
<feature type="transmembrane region" description="Helical" evidence="8">
    <location>
        <begin position="6"/>
        <end position="27"/>
    </location>
</feature>
<comment type="caution">
    <text evidence="10">The sequence shown here is derived from an EMBL/GenBank/DDBJ whole genome shotgun (WGS) entry which is preliminary data.</text>
</comment>
<keyword evidence="11" id="KW-1185">Reference proteome</keyword>
<dbReference type="CDD" id="cd01116">
    <property type="entry name" value="P_permease"/>
    <property type="match status" value="1"/>
</dbReference>
<keyword evidence="7 8" id="KW-0472">Membrane</keyword>
<feature type="transmembrane region" description="Helical" evidence="8">
    <location>
        <begin position="322"/>
        <end position="340"/>
    </location>
</feature>
<evidence type="ECO:0000256" key="4">
    <source>
        <dbReference type="ARBA" id="ARBA00022475"/>
    </source>
</evidence>
<evidence type="ECO:0000256" key="6">
    <source>
        <dbReference type="ARBA" id="ARBA00022989"/>
    </source>
</evidence>
<gene>
    <name evidence="10" type="ORF">D0544_01285</name>
</gene>
<sequence length="437" mass="46873">MESQAGFTVAMGAALITMVLAYIVIFTEVIHRSSAAVAGAVVMIGVGSLMGFYSQSEAVMAIDANTMFLLISMMMMVVMLRPTGGFEYLAIKIAKASGRDPKRLLVFLCMAVSVISMFLDNVTTVLIFAPLTVLITRLLNINPLPYLMAEAMLSNIGGASTLVGDPPNIMIGSAGGIDFLSFMLHMFPVISLVWFSTVGLVLYQFRDYLSQPITVDLDLDESKAIKQPAALKKTLFALSVTIVLFFIHHHFHLFPSYVAFIGAALALVLVRPDPEPLYGEMEWSVLVFFAGLFVIVGGVEASGLLGLVGAELADFAQQEGQLLLACLLLMWVAAILSAIVDNIPFTVTMIPIVQGLEAQGVPVLPLWWALAIGVGVGGNGSHIGATANVICVSESERCGLPEARITPLLWLRKGLPMMVFSLVVASLAFSGGFEYLK</sequence>
<reference evidence="10 11" key="2">
    <citation type="submission" date="2018-12" db="EMBL/GenBank/DDBJ databases">
        <title>Simiduia agarivorans gen. nov., sp. nov., a marine, agarolytic bacterium isolated from shallow coastal water from Keelung, Taiwan.</title>
        <authorList>
            <person name="Shieh W.Y."/>
        </authorList>
    </citation>
    <scope>NUCLEOTIDE SEQUENCE [LARGE SCALE GENOMIC DNA]</scope>
    <source>
        <strain evidence="10 11">GTF-13</strain>
    </source>
</reference>
<keyword evidence="3" id="KW-0813">Transport</keyword>
<keyword evidence="4" id="KW-1003">Cell membrane</keyword>
<evidence type="ECO:0000313" key="10">
    <source>
        <dbReference type="EMBL" id="RRJ83784.1"/>
    </source>
</evidence>
<evidence type="ECO:0000256" key="8">
    <source>
        <dbReference type="SAM" id="Phobius"/>
    </source>
</evidence>
<dbReference type="GO" id="GO:0015105">
    <property type="term" value="F:arsenite transmembrane transporter activity"/>
    <property type="evidence" value="ECO:0007669"/>
    <property type="project" value="InterPro"/>
</dbReference>
<feature type="transmembrane region" description="Helical" evidence="8">
    <location>
        <begin position="104"/>
        <end position="129"/>
    </location>
</feature>
<comment type="subcellular location">
    <subcellularLocation>
        <location evidence="1">Cell membrane</location>
        <topology evidence="1">Multi-pass membrane protein</topology>
    </subcellularLocation>
</comment>
<dbReference type="GO" id="GO:0005886">
    <property type="term" value="C:plasma membrane"/>
    <property type="evidence" value="ECO:0007669"/>
    <property type="project" value="UniProtKB-SubCell"/>
</dbReference>
<dbReference type="Proteomes" id="UP000280792">
    <property type="component" value="Unassembled WGS sequence"/>
</dbReference>
<dbReference type="RefSeq" id="WP_125014086.1">
    <property type="nucleotide sequence ID" value="NZ_QWEZ01000001.1"/>
</dbReference>
<evidence type="ECO:0000256" key="3">
    <source>
        <dbReference type="ARBA" id="ARBA00022448"/>
    </source>
</evidence>
<proteinExistence type="inferred from homology"/>
<dbReference type="PANTHER" id="PTHR43568">
    <property type="entry name" value="P PROTEIN"/>
    <property type="match status" value="1"/>
</dbReference>
<evidence type="ECO:0000256" key="5">
    <source>
        <dbReference type="ARBA" id="ARBA00022692"/>
    </source>
</evidence>
<feature type="transmembrane region" description="Helical" evidence="8">
    <location>
        <begin position="414"/>
        <end position="433"/>
    </location>
</feature>
<feature type="domain" description="Citrate transporter-like" evidence="9">
    <location>
        <begin position="22"/>
        <end position="373"/>
    </location>
</feature>
<feature type="transmembrane region" description="Helical" evidence="8">
    <location>
        <begin position="182"/>
        <end position="203"/>
    </location>
</feature>
<dbReference type="InterPro" id="IPR004680">
    <property type="entry name" value="Cit_transptr-like_dom"/>
</dbReference>
<evidence type="ECO:0000313" key="11">
    <source>
        <dbReference type="Proteomes" id="UP000280792"/>
    </source>
</evidence>
<dbReference type="InterPro" id="IPR051475">
    <property type="entry name" value="Diverse_Ion_Transporter"/>
</dbReference>
<comment type="similarity">
    <text evidence="2">Belongs to the CitM (TC 2.A.11) transporter family.</text>
</comment>
<evidence type="ECO:0000259" key="9">
    <source>
        <dbReference type="Pfam" id="PF03600"/>
    </source>
</evidence>
<evidence type="ECO:0000256" key="1">
    <source>
        <dbReference type="ARBA" id="ARBA00004651"/>
    </source>
</evidence>
<dbReference type="Pfam" id="PF03600">
    <property type="entry name" value="CitMHS"/>
    <property type="match status" value="1"/>
</dbReference>
<feature type="transmembrane region" description="Helical" evidence="8">
    <location>
        <begin position="254"/>
        <end position="271"/>
    </location>
</feature>
<dbReference type="AlphaFoldDB" id="A0A3P3VMY2"/>
<feature type="transmembrane region" description="Helical" evidence="8">
    <location>
        <begin position="34"/>
        <end position="54"/>
    </location>
</feature>
<feature type="transmembrane region" description="Helical" evidence="8">
    <location>
        <begin position="283"/>
        <end position="310"/>
    </location>
</feature>
<organism evidence="10 11">
    <name type="scientific">Aestuariirhabdus litorea</name>
    <dbReference type="NCBI Taxonomy" id="2528527"/>
    <lineage>
        <taxon>Bacteria</taxon>
        <taxon>Pseudomonadati</taxon>
        <taxon>Pseudomonadota</taxon>
        <taxon>Gammaproteobacteria</taxon>
        <taxon>Oceanospirillales</taxon>
        <taxon>Aestuariirhabdaceae</taxon>
        <taxon>Aestuariirhabdus</taxon>
    </lineage>
</organism>
<evidence type="ECO:0000256" key="7">
    <source>
        <dbReference type="ARBA" id="ARBA00023136"/>
    </source>
</evidence>
<keyword evidence="5 8" id="KW-0812">Transmembrane</keyword>
<name>A0A3P3VMY2_9GAMM</name>